<feature type="binding site" evidence="13">
    <location>
        <position position="757"/>
    </location>
    <ligand>
        <name>substrate</name>
    </ligand>
</feature>
<evidence type="ECO:0000256" key="13">
    <source>
        <dbReference type="PIRSR" id="PIRSR000853-2"/>
    </source>
</evidence>
<comment type="similarity">
    <text evidence="2">Belongs to the PEP-utilizing enzyme family.</text>
</comment>
<feature type="binding site" evidence="13">
    <location>
        <position position="614"/>
    </location>
    <ligand>
        <name>substrate</name>
    </ligand>
</feature>
<evidence type="ECO:0000259" key="16">
    <source>
        <dbReference type="Pfam" id="PF00391"/>
    </source>
</evidence>
<evidence type="ECO:0000256" key="7">
    <source>
        <dbReference type="ARBA" id="ARBA00022741"/>
    </source>
</evidence>
<feature type="binding site" evidence="13">
    <location>
        <position position="558"/>
    </location>
    <ligand>
        <name>substrate</name>
    </ligand>
</feature>
<keyword evidence="15" id="KW-0175">Coiled coil</keyword>
<dbReference type="InterPro" id="IPR018274">
    <property type="entry name" value="PEP_util_AS"/>
</dbReference>
<dbReference type="OrthoDB" id="9765468at2"/>
<feature type="binding site" evidence="14">
    <location>
        <position position="757"/>
    </location>
    <ligand>
        <name>Mg(2+)</name>
        <dbReference type="ChEBI" id="CHEBI:18420"/>
    </ligand>
</feature>
<dbReference type="Gene3D" id="1.20.80.30">
    <property type="match status" value="1"/>
</dbReference>
<feature type="binding site" evidence="13">
    <location>
        <position position="755"/>
    </location>
    <ligand>
        <name>substrate</name>
    </ligand>
</feature>
<keyword evidence="10 14" id="KW-0460">Magnesium</keyword>
<feature type="domain" description="PEP-utilising enzyme mobile" evidence="16">
    <location>
        <begin position="421"/>
        <end position="500"/>
    </location>
</feature>
<dbReference type="InterPro" id="IPR015813">
    <property type="entry name" value="Pyrv/PenolPyrv_kinase-like_dom"/>
</dbReference>
<dbReference type="Proteomes" id="UP000292858">
    <property type="component" value="Unassembled WGS sequence"/>
</dbReference>
<dbReference type="EC" id="2.7.9.1" evidence="3"/>
<proteinExistence type="inferred from homology"/>
<keyword evidence="19" id="KW-0670">Pyruvate</keyword>
<keyword evidence="20" id="KW-1185">Reference proteome</keyword>
<evidence type="ECO:0000256" key="3">
    <source>
        <dbReference type="ARBA" id="ARBA00011994"/>
    </source>
</evidence>
<evidence type="ECO:0000256" key="11">
    <source>
        <dbReference type="ARBA" id="ARBA00032883"/>
    </source>
</evidence>
<feature type="domain" description="Pyruvate phosphate dikinase AMP/ATP-binding" evidence="17">
    <location>
        <begin position="77"/>
        <end position="288"/>
    </location>
</feature>
<dbReference type="SUPFAM" id="SSF52009">
    <property type="entry name" value="Phosphohistidine domain"/>
    <property type="match status" value="1"/>
</dbReference>
<evidence type="ECO:0000313" key="19">
    <source>
        <dbReference type="EMBL" id="TBH16543.1"/>
    </source>
</evidence>
<evidence type="ECO:0000256" key="10">
    <source>
        <dbReference type="ARBA" id="ARBA00022842"/>
    </source>
</evidence>
<dbReference type="GO" id="GO:0016301">
    <property type="term" value="F:kinase activity"/>
    <property type="evidence" value="ECO:0007669"/>
    <property type="project" value="UniProtKB-KW"/>
</dbReference>
<evidence type="ECO:0000256" key="12">
    <source>
        <dbReference type="PIRSR" id="PIRSR000853-1"/>
    </source>
</evidence>
<dbReference type="Pfam" id="PF00391">
    <property type="entry name" value="PEP-utilizers"/>
    <property type="match status" value="1"/>
</dbReference>
<sequence length="866" mass="94438">MGAYTVLLAEARGLSREVLGGKGYGLAAMAQAGLPVPPAFVIATEACRRFLREGEVPGLWEEVRAKMAALEGLTGKRFGRGEGATPPLLVSVRSGAPVSMPGMMDTILNLGLTLEGVEALARATANPRFAWDSFRRLLAMYGEVVLGEGAEVFEAGLAALKDRRGAGTDAELAPEDLEELSFQYLRHLEARGTPFPLDPWAQLEGAIRAVFRSWQNPRARTYRRIYGIPEDLGTAVVIQAMVFGNLGEDSGTGVAFTRNPATGERGLYGEYLRNAQGEDVVAGIRTPEPLERLRDYAPELYRELHEVAGLLERHFRDMQDFEFTVERGRLFLLQTRSGKRTAKAAVRIAVEMAEEGLIPKEEAVLRVEANVLPGLLRPAVDRDRAPEPILKGLPASPGAAVGHAVFSNEAAERFNAQGLPAILVRPETTPEDITGMYLSQGILTAKGGLTSHAAVVARGLGVPAVVGAEALRVLPHEGRALAGGVEVREGDLLALDGSTGEVYLGPVPLVEGGEEEALRRLLAWAEPHRRLGVRANADTPEDARRAREFGAEGIGLCRTEHMFFGEERLPWVRRLILAKTEEEEREALERLFAYQKEDFKGILGAMDGLPVTVRLLDPPLHEFLPPLEALRAQAETGDEEAEVLLERAKALEEQNPMLGFRGIRLLLLRPNIFRMQLRALLEAAKELREEGLDPRPEVMVPLVADPKEVERAKALAEEVFQEYGPIPFGTMIETPRAALLAAEIAPLVDFFSFGTNDLTQMAFGLSRDDAGRFLPRYVEEGLFPFDPTERLDEKGVGRLLRLAVEEGRRANPRLKLGLCGEHGGEARSVGFVADLLDYTSASPFRVLTARLAAAQAGMRASGVAWG</sequence>
<dbReference type="Gene3D" id="3.20.20.60">
    <property type="entry name" value="Phosphoenolpyruvate-binding domains"/>
    <property type="match status" value="1"/>
</dbReference>
<feature type="binding site" evidence="13">
    <location>
        <position position="754"/>
    </location>
    <ligand>
        <name>substrate</name>
    </ligand>
</feature>
<evidence type="ECO:0000256" key="5">
    <source>
        <dbReference type="ARBA" id="ARBA00022679"/>
    </source>
</evidence>
<reference evidence="19 20" key="1">
    <citation type="submission" date="2019-02" db="EMBL/GenBank/DDBJ databases">
        <title>Thermus sp. a novel from hot spring.</title>
        <authorList>
            <person name="Zhao Z."/>
        </authorList>
    </citation>
    <scope>NUCLEOTIDE SEQUENCE [LARGE SCALE GENOMIC DNA]</scope>
    <source>
        <strain evidence="19 20">CFH 72773T</strain>
    </source>
</reference>
<dbReference type="InterPro" id="IPR023151">
    <property type="entry name" value="PEP_util_CS"/>
</dbReference>
<dbReference type="PANTHER" id="PTHR22931">
    <property type="entry name" value="PHOSPHOENOLPYRUVATE DIKINASE-RELATED"/>
    <property type="match status" value="1"/>
</dbReference>
<dbReference type="SUPFAM" id="SSF56059">
    <property type="entry name" value="Glutathione synthetase ATP-binding domain-like"/>
    <property type="match status" value="1"/>
</dbReference>
<accession>A0A4Q9AYM8</accession>
<dbReference type="Gene3D" id="3.30.470.20">
    <property type="entry name" value="ATP-grasp fold, B domain"/>
    <property type="match status" value="1"/>
</dbReference>
<dbReference type="InterPro" id="IPR040442">
    <property type="entry name" value="Pyrv_kinase-like_dom_sf"/>
</dbReference>
<feature type="domain" description="Pyruvate phosphate dikinase AMP/ATP-binding" evidence="17">
    <location>
        <begin position="302"/>
        <end position="355"/>
    </location>
</feature>
<evidence type="ECO:0000256" key="14">
    <source>
        <dbReference type="PIRSR" id="PIRSR000853-3"/>
    </source>
</evidence>
<dbReference type="PANTHER" id="PTHR22931:SF9">
    <property type="entry name" value="PYRUVATE, PHOSPHATE DIKINASE 1, CHLOROPLASTIC"/>
    <property type="match status" value="1"/>
</dbReference>
<keyword evidence="7" id="KW-0547">Nucleotide-binding</keyword>
<dbReference type="Gene3D" id="3.30.1490.20">
    <property type="entry name" value="ATP-grasp fold, A domain"/>
    <property type="match status" value="1"/>
</dbReference>
<dbReference type="GO" id="GO:0005524">
    <property type="term" value="F:ATP binding"/>
    <property type="evidence" value="ECO:0007669"/>
    <property type="project" value="UniProtKB-KW"/>
</dbReference>
<name>A0A4Q9AYM8_9DEIN</name>
<dbReference type="EMBL" id="SIJL01000017">
    <property type="protein sequence ID" value="TBH16543.1"/>
    <property type="molecule type" value="Genomic_DNA"/>
</dbReference>
<dbReference type="Pfam" id="PF01326">
    <property type="entry name" value="PPDK_N"/>
    <property type="match status" value="3"/>
</dbReference>
<dbReference type="GO" id="GO:0046872">
    <property type="term" value="F:metal ion binding"/>
    <property type="evidence" value="ECO:0007669"/>
    <property type="project" value="UniProtKB-KW"/>
</dbReference>
<evidence type="ECO:0000256" key="6">
    <source>
        <dbReference type="ARBA" id="ARBA00022723"/>
    </source>
</evidence>
<keyword evidence="6 14" id="KW-0479">Metal-binding</keyword>
<dbReference type="AlphaFoldDB" id="A0A4Q9AYM8"/>
<gene>
    <name evidence="19" type="ORF">ETP66_10195</name>
</gene>
<dbReference type="NCBIfam" id="NF004531">
    <property type="entry name" value="PRK05878.1"/>
    <property type="match status" value="1"/>
</dbReference>
<dbReference type="NCBIfam" id="TIGR01828">
    <property type="entry name" value="pyru_phos_dikin"/>
    <property type="match status" value="1"/>
</dbReference>
<dbReference type="Pfam" id="PF02896">
    <property type="entry name" value="PEP-utilizers_C"/>
    <property type="match status" value="1"/>
</dbReference>
<organism evidence="19 20">
    <name type="scientific">Thermus thermamylovorans</name>
    <dbReference type="NCBI Taxonomy" id="2509362"/>
    <lineage>
        <taxon>Bacteria</taxon>
        <taxon>Thermotogati</taxon>
        <taxon>Deinococcota</taxon>
        <taxon>Deinococci</taxon>
        <taxon>Thermales</taxon>
        <taxon>Thermaceae</taxon>
        <taxon>Thermus</taxon>
    </lineage>
</organism>
<dbReference type="InterPro" id="IPR002192">
    <property type="entry name" value="PPDK_AMP/ATP-bd"/>
</dbReference>
<keyword evidence="8 19" id="KW-0418">Kinase</keyword>
<keyword evidence="9" id="KW-0067">ATP-binding</keyword>
<dbReference type="PIRSF" id="PIRSF000853">
    <property type="entry name" value="PPDK"/>
    <property type="match status" value="1"/>
</dbReference>
<feature type="binding site" evidence="13">
    <location>
        <position position="733"/>
    </location>
    <ligand>
        <name>substrate</name>
    </ligand>
</feature>
<evidence type="ECO:0000256" key="4">
    <source>
        <dbReference type="ARBA" id="ARBA00020138"/>
    </source>
</evidence>
<evidence type="ECO:0000313" key="20">
    <source>
        <dbReference type="Proteomes" id="UP000292858"/>
    </source>
</evidence>
<feature type="domain" description="PEP-utilising enzyme C-terminal" evidence="18">
    <location>
        <begin position="515"/>
        <end position="856"/>
    </location>
</feature>
<dbReference type="SUPFAM" id="SSF51621">
    <property type="entry name" value="Phosphoenolpyruvate/pyruvate domain"/>
    <property type="match status" value="1"/>
</dbReference>
<feature type="domain" description="Pyruvate phosphate dikinase AMP/ATP-binding" evidence="17">
    <location>
        <begin position="17"/>
        <end position="69"/>
    </location>
</feature>
<feature type="coiled-coil region" evidence="15">
    <location>
        <begin position="627"/>
        <end position="654"/>
    </location>
</feature>
<feature type="active site" description="Proton donor" evidence="12">
    <location>
        <position position="819"/>
    </location>
</feature>
<dbReference type="PROSITE" id="PS00742">
    <property type="entry name" value="PEP_ENZYMES_2"/>
    <property type="match status" value="1"/>
</dbReference>
<protein>
    <recommendedName>
        <fullName evidence="4">Pyruvate, phosphate dikinase</fullName>
        <ecNumber evidence="3">2.7.9.1</ecNumber>
    </recommendedName>
    <alternativeName>
        <fullName evidence="11">Pyruvate, orthophosphate dikinase</fullName>
    </alternativeName>
</protein>
<comment type="cofactor">
    <cofactor evidence="1 14">
        <name>Mg(2+)</name>
        <dbReference type="ChEBI" id="CHEBI:18420"/>
    </cofactor>
</comment>
<feature type="binding site" evidence="13">
    <location>
        <position position="756"/>
    </location>
    <ligand>
        <name>substrate</name>
    </ligand>
</feature>
<dbReference type="RefSeq" id="WP_130842512.1">
    <property type="nucleotide sequence ID" value="NZ_SIJL01000017.1"/>
</dbReference>
<comment type="caution">
    <text evidence="19">The sequence shown here is derived from an EMBL/GenBank/DDBJ whole genome shotgun (WGS) entry which is preliminary data.</text>
</comment>
<dbReference type="InterPro" id="IPR036637">
    <property type="entry name" value="Phosphohistidine_dom_sf"/>
</dbReference>
<feature type="binding site" evidence="14">
    <location>
        <position position="733"/>
    </location>
    <ligand>
        <name>Mg(2+)</name>
        <dbReference type="ChEBI" id="CHEBI:18420"/>
    </ligand>
</feature>
<dbReference type="PROSITE" id="PS00370">
    <property type="entry name" value="PEP_ENZYMES_PHOS_SITE"/>
    <property type="match status" value="1"/>
</dbReference>
<dbReference type="Gene3D" id="3.50.30.10">
    <property type="entry name" value="Phosphohistidine domain"/>
    <property type="match status" value="1"/>
</dbReference>
<evidence type="ECO:0000256" key="9">
    <source>
        <dbReference type="ARBA" id="ARBA00022840"/>
    </source>
</evidence>
<dbReference type="InterPro" id="IPR010121">
    <property type="entry name" value="Pyruvate_phosphate_dikinase"/>
</dbReference>
<evidence type="ECO:0000259" key="18">
    <source>
        <dbReference type="Pfam" id="PF02896"/>
    </source>
</evidence>
<dbReference type="InterPro" id="IPR008279">
    <property type="entry name" value="PEP-util_enz_mobile_dom"/>
</dbReference>
<evidence type="ECO:0000259" key="17">
    <source>
        <dbReference type="Pfam" id="PF01326"/>
    </source>
</evidence>
<dbReference type="GO" id="GO:0050242">
    <property type="term" value="F:pyruvate, phosphate dikinase activity"/>
    <property type="evidence" value="ECO:0007669"/>
    <property type="project" value="UniProtKB-EC"/>
</dbReference>
<feature type="active site" description="Tele-phosphohistidine intermediate" evidence="12">
    <location>
        <position position="452"/>
    </location>
</feature>
<evidence type="ECO:0000256" key="2">
    <source>
        <dbReference type="ARBA" id="ARBA00007837"/>
    </source>
</evidence>
<evidence type="ECO:0000256" key="15">
    <source>
        <dbReference type="SAM" id="Coils"/>
    </source>
</evidence>
<dbReference type="Gene3D" id="1.10.189.10">
    <property type="entry name" value="Pyruvate Phosphate Dikinase, domain 2"/>
    <property type="match status" value="1"/>
</dbReference>
<dbReference type="InterPro" id="IPR013815">
    <property type="entry name" value="ATP_grasp_subdomain_1"/>
</dbReference>
<evidence type="ECO:0000256" key="1">
    <source>
        <dbReference type="ARBA" id="ARBA00001946"/>
    </source>
</evidence>
<dbReference type="InterPro" id="IPR000121">
    <property type="entry name" value="PEP_util_C"/>
</dbReference>
<keyword evidence="5 19" id="KW-0808">Transferase</keyword>
<evidence type="ECO:0000256" key="8">
    <source>
        <dbReference type="ARBA" id="ARBA00022777"/>
    </source>
</evidence>